<keyword evidence="5 7" id="KW-1133">Transmembrane helix</keyword>
<dbReference type="PANTHER" id="PTHR43141:SF4">
    <property type="entry name" value="CYTOCHROME BD2 SUBUNIT II"/>
    <property type="match status" value="1"/>
</dbReference>
<keyword evidence="3" id="KW-1003">Cell membrane</keyword>
<feature type="transmembrane region" description="Helical" evidence="7">
    <location>
        <begin position="272"/>
        <end position="293"/>
    </location>
</feature>
<sequence>MELQIGLPLFYFLLLGFAILMYVLLDGFDLGIGILYPWFNTDAEHDHLMRSISHVWDGNETWLVFGGVILFGAFPLAYASIASLLYLPIMLMLIGLIFRGVAFEYRFKSHTSKVWWNRAFAIGSSLAAFCQGLMLGVLVQGVDADSIASSSLQWLTPFSLFTGLAVMAGYALLGCTYLTMKSRGEIQQKAARYGQRLLLFVMLAMLLVSLFTLYQQPEIRERWFGGAHSLILMLLPLLAILAARLLFRDLGRVQRQFAAEADISIRHESRPFWLAASLFLLAFAGLVAGLFPYLLPHQISFYTAAAPDSSLSFMLPGVLIFLPLILAYTLWGYHIFRGKVEDYEEGY</sequence>
<evidence type="ECO:0000256" key="5">
    <source>
        <dbReference type="ARBA" id="ARBA00022989"/>
    </source>
</evidence>
<feature type="transmembrane region" description="Helical" evidence="7">
    <location>
        <begin position="115"/>
        <end position="138"/>
    </location>
</feature>
<dbReference type="GO" id="GO:0009055">
    <property type="term" value="F:electron transfer activity"/>
    <property type="evidence" value="ECO:0007669"/>
    <property type="project" value="TreeGrafter"/>
</dbReference>
<feature type="transmembrane region" description="Helical" evidence="7">
    <location>
        <begin position="313"/>
        <end position="331"/>
    </location>
</feature>
<dbReference type="GO" id="GO:0019646">
    <property type="term" value="P:aerobic electron transport chain"/>
    <property type="evidence" value="ECO:0007669"/>
    <property type="project" value="TreeGrafter"/>
</dbReference>
<evidence type="ECO:0000313" key="9">
    <source>
        <dbReference type="Proteomes" id="UP000199371"/>
    </source>
</evidence>
<dbReference type="STRING" id="173990.SAMN05660691_03381"/>
<dbReference type="PANTHER" id="PTHR43141">
    <property type="entry name" value="CYTOCHROME BD2 SUBUNIT II"/>
    <property type="match status" value="1"/>
</dbReference>
<keyword evidence="6 7" id="KW-0472">Membrane</keyword>
<evidence type="ECO:0000256" key="4">
    <source>
        <dbReference type="ARBA" id="ARBA00022692"/>
    </source>
</evidence>
<dbReference type="Proteomes" id="UP000199371">
    <property type="component" value="Unassembled WGS sequence"/>
</dbReference>
<keyword evidence="4 7" id="KW-0812">Transmembrane</keyword>
<feature type="transmembrane region" description="Helical" evidence="7">
    <location>
        <begin position="226"/>
        <end position="247"/>
    </location>
</feature>
<protein>
    <submittedName>
        <fullName evidence="8">Cytochrome d ubiquinol oxidase subunit II</fullName>
    </submittedName>
</protein>
<feature type="transmembrane region" description="Helical" evidence="7">
    <location>
        <begin position="197"/>
        <end position="214"/>
    </location>
</feature>
<evidence type="ECO:0000256" key="1">
    <source>
        <dbReference type="ARBA" id="ARBA00004651"/>
    </source>
</evidence>
<evidence type="ECO:0000256" key="3">
    <source>
        <dbReference type="ARBA" id="ARBA00022475"/>
    </source>
</evidence>
<feature type="transmembrane region" description="Helical" evidence="7">
    <location>
        <begin position="158"/>
        <end position="177"/>
    </location>
</feature>
<dbReference type="EMBL" id="FNXF01000016">
    <property type="protein sequence ID" value="SEI07672.1"/>
    <property type="molecule type" value="Genomic_DNA"/>
</dbReference>
<organism evidence="8 9">
    <name type="scientific">Rheinheimera pacifica</name>
    <dbReference type="NCBI Taxonomy" id="173990"/>
    <lineage>
        <taxon>Bacteria</taxon>
        <taxon>Pseudomonadati</taxon>
        <taxon>Pseudomonadota</taxon>
        <taxon>Gammaproteobacteria</taxon>
        <taxon>Chromatiales</taxon>
        <taxon>Chromatiaceae</taxon>
        <taxon>Rheinheimera</taxon>
    </lineage>
</organism>
<keyword evidence="9" id="KW-1185">Reference proteome</keyword>
<comment type="subcellular location">
    <subcellularLocation>
        <location evidence="1">Cell membrane</location>
        <topology evidence="1">Multi-pass membrane protein</topology>
    </subcellularLocation>
</comment>
<evidence type="ECO:0000256" key="2">
    <source>
        <dbReference type="ARBA" id="ARBA00007543"/>
    </source>
</evidence>
<feature type="transmembrane region" description="Helical" evidence="7">
    <location>
        <begin position="84"/>
        <end position="103"/>
    </location>
</feature>
<accession>A0A1H6N7X2</accession>
<dbReference type="GO" id="GO:0005886">
    <property type="term" value="C:plasma membrane"/>
    <property type="evidence" value="ECO:0007669"/>
    <property type="project" value="UniProtKB-SubCell"/>
</dbReference>
<dbReference type="InterPro" id="IPR003317">
    <property type="entry name" value="Cyt-d_oxidase_su2"/>
</dbReference>
<comment type="similarity">
    <text evidence="2">Belongs to the cytochrome ubiquinol oxidase subunit 2 family.</text>
</comment>
<dbReference type="AlphaFoldDB" id="A0A1H6N7X2"/>
<dbReference type="GO" id="GO:0070069">
    <property type="term" value="C:cytochrome complex"/>
    <property type="evidence" value="ECO:0007669"/>
    <property type="project" value="TreeGrafter"/>
</dbReference>
<evidence type="ECO:0000256" key="7">
    <source>
        <dbReference type="SAM" id="Phobius"/>
    </source>
</evidence>
<evidence type="ECO:0000313" key="8">
    <source>
        <dbReference type="EMBL" id="SEI07672.1"/>
    </source>
</evidence>
<dbReference type="RefSeq" id="WP_177172272.1">
    <property type="nucleotide sequence ID" value="NZ_DASWWU010000004.1"/>
</dbReference>
<gene>
    <name evidence="8" type="ORF">SAMN05660691_03381</name>
</gene>
<evidence type="ECO:0000256" key="6">
    <source>
        <dbReference type="ARBA" id="ARBA00023136"/>
    </source>
</evidence>
<feature type="transmembrane region" description="Helical" evidence="7">
    <location>
        <begin position="12"/>
        <end position="39"/>
    </location>
</feature>
<name>A0A1H6N7X2_9GAMM</name>
<proteinExistence type="inferred from homology"/>
<dbReference type="Pfam" id="PF02322">
    <property type="entry name" value="Cyt_bd_oxida_II"/>
    <property type="match status" value="1"/>
</dbReference>
<dbReference type="GO" id="GO:0016682">
    <property type="term" value="F:oxidoreductase activity, acting on diphenols and related substances as donors, oxygen as acceptor"/>
    <property type="evidence" value="ECO:0007669"/>
    <property type="project" value="TreeGrafter"/>
</dbReference>
<dbReference type="NCBIfam" id="TIGR00203">
    <property type="entry name" value="cydB"/>
    <property type="match status" value="1"/>
</dbReference>
<reference evidence="9" key="1">
    <citation type="submission" date="2016-10" db="EMBL/GenBank/DDBJ databases">
        <authorList>
            <person name="Varghese N."/>
            <person name="Submissions S."/>
        </authorList>
    </citation>
    <scope>NUCLEOTIDE SEQUENCE [LARGE SCALE GENOMIC DNA]</scope>
    <source>
        <strain evidence="9">DSM 17616</strain>
    </source>
</reference>